<dbReference type="InterPro" id="IPR055414">
    <property type="entry name" value="LRR_R13L4/SHOC2-like"/>
</dbReference>
<accession>A0A4U8UUG9</accession>
<dbReference type="PRINTS" id="PR00019">
    <property type="entry name" value="LEURICHRPT"/>
</dbReference>
<dbReference type="InterPro" id="IPR003591">
    <property type="entry name" value="Leu-rich_rpt_typical-subtyp"/>
</dbReference>
<evidence type="ECO:0000256" key="2">
    <source>
        <dbReference type="ARBA" id="ARBA00022737"/>
    </source>
</evidence>
<dbReference type="Gene3D" id="3.80.10.10">
    <property type="entry name" value="Ribonuclease Inhibitor"/>
    <property type="match status" value="1"/>
</dbReference>
<dbReference type="InterPro" id="IPR050216">
    <property type="entry name" value="LRR_domain-containing"/>
</dbReference>
<dbReference type="PROSITE" id="PS51450">
    <property type="entry name" value="LRR"/>
    <property type="match status" value="4"/>
</dbReference>
<dbReference type="InterPro" id="IPR001611">
    <property type="entry name" value="Leu-rich_rpt"/>
</dbReference>
<evidence type="ECO:0000313" key="6">
    <source>
        <dbReference type="Proteomes" id="UP000298663"/>
    </source>
</evidence>
<keyword evidence="1" id="KW-0433">Leucine-rich repeat</keyword>
<feature type="region of interest" description="Disordered" evidence="3">
    <location>
        <begin position="1"/>
        <end position="28"/>
    </location>
</feature>
<dbReference type="STRING" id="34508.A0A4U8UUG9"/>
<dbReference type="SMART" id="SM00364">
    <property type="entry name" value="LRR_BAC"/>
    <property type="match status" value="3"/>
</dbReference>
<feature type="compositionally biased region" description="Basic and acidic residues" evidence="3">
    <location>
        <begin position="7"/>
        <end position="21"/>
    </location>
</feature>
<dbReference type="Proteomes" id="UP000298663">
    <property type="component" value="Chromosome X"/>
</dbReference>
<gene>
    <name evidence="5" type="ORF">L596_003139</name>
</gene>
<sequence>MQMGNDSSKRRGGEPSHHSDGIFKSSSSVVQKHLDTAKKSRVLQLKSTNLKKVPPSVEEIADIIRNLDLSHNKIHEIPTYIGSFAALKQLHLSENVIEELPDEIGSLKKLEVLDVSFNKLSSLPDTLVACRELQRVNLAGNKFTTVPIVLCDLQSLDVLDLTGNMLQKLPDEIRNAKFSELILNQNRLNSLNENLASCVRLKILRVEENCLTKENFSCALLTDSSIALISFEGNMFQENEFQRLPGYDAYQDRFTATKKKGI</sequence>
<dbReference type="InterPro" id="IPR032675">
    <property type="entry name" value="LRR_dom_sf"/>
</dbReference>
<dbReference type="OrthoDB" id="1728874at2759"/>
<dbReference type="EMBL" id="AZBU02000001">
    <property type="protein sequence ID" value="TMS35827.1"/>
    <property type="molecule type" value="Genomic_DNA"/>
</dbReference>
<dbReference type="AlphaFoldDB" id="A0A4U8UUG9"/>
<evidence type="ECO:0000259" key="4">
    <source>
        <dbReference type="Pfam" id="PF23598"/>
    </source>
</evidence>
<reference evidence="5 6" key="1">
    <citation type="journal article" date="2015" name="Genome Biol.">
        <title>Comparative genomics of Steinernema reveals deeply conserved gene regulatory networks.</title>
        <authorList>
            <person name="Dillman A.R."/>
            <person name="Macchietto M."/>
            <person name="Porter C.F."/>
            <person name="Rogers A."/>
            <person name="Williams B."/>
            <person name="Antoshechkin I."/>
            <person name="Lee M.M."/>
            <person name="Goodwin Z."/>
            <person name="Lu X."/>
            <person name="Lewis E.E."/>
            <person name="Goodrich-Blair H."/>
            <person name="Stock S.P."/>
            <person name="Adams B.J."/>
            <person name="Sternberg P.W."/>
            <person name="Mortazavi A."/>
        </authorList>
    </citation>
    <scope>NUCLEOTIDE SEQUENCE [LARGE SCALE GENOMIC DNA]</scope>
    <source>
        <strain evidence="5 6">ALL</strain>
    </source>
</reference>
<name>A0A4U8UUG9_STECR</name>
<evidence type="ECO:0000256" key="3">
    <source>
        <dbReference type="SAM" id="MobiDB-lite"/>
    </source>
</evidence>
<dbReference type="GO" id="GO:0005737">
    <property type="term" value="C:cytoplasm"/>
    <property type="evidence" value="ECO:0007669"/>
    <property type="project" value="TreeGrafter"/>
</dbReference>
<comment type="caution">
    <text evidence="5">The sequence shown here is derived from an EMBL/GenBank/DDBJ whole genome shotgun (WGS) entry which is preliminary data.</text>
</comment>
<dbReference type="EMBL" id="CM016762">
    <property type="protein sequence ID" value="TMS35827.1"/>
    <property type="molecule type" value="Genomic_DNA"/>
</dbReference>
<protein>
    <recommendedName>
        <fullName evidence="4">Disease resistance R13L4/SHOC-2-like LRR domain-containing protein</fullName>
    </recommendedName>
</protein>
<keyword evidence="2" id="KW-0677">Repeat</keyword>
<dbReference type="PANTHER" id="PTHR48051:SF45">
    <property type="entry name" value="LEUCINE-RICH REPEAT PROTEIN SHOC-2-LIKE"/>
    <property type="match status" value="1"/>
</dbReference>
<dbReference type="PANTHER" id="PTHR48051">
    <property type="match status" value="1"/>
</dbReference>
<organism evidence="5 6">
    <name type="scientific">Steinernema carpocapsae</name>
    <name type="common">Entomopathogenic nematode</name>
    <dbReference type="NCBI Taxonomy" id="34508"/>
    <lineage>
        <taxon>Eukaryota</taxon>
        <taxon>Metazoa</taxon>
        <taxon>Ecdysozoa</taxon>
        <taxon>Nematoda</taxon>
        <taxon>Chromadorea</taxon>
        <taxon>Rhabditida</taxon>
        <taxon>Tylenchina</taxon>
        <taxon>Panagrolaimomorpha</taxon>
        <taxon>Strongyloidoidea</taxon>
        <taxon>Steinernematidae</taxon>
        <taxon>Steinernema</taxon>
    </lineage>
</organism>
<proteinExistence type="predicted"/>
<reference evidence="5 6" key="2">
    <citation type="journal article" date="2019" name="G3 (Bethesda)">
        <title>Hybrid Assembly of the Genome of the Entomopathogenic Nematode Steinernema carpocapsae Identifies the X-Chromosome.</title>
        <authorList>
            <person name="Serra L."/>
            <person name="Macchietto M."/>
            <person name="Macias-Munoz A."/>
            <person name="McGill C.J."/>
            <person name="Rodriguez I.M."/>
            <person name="Rodriguez B."/>
            <person name="Murad R."/>
            <person name="Mortazavi A."/>
        </authorList>
    </citation>
    <scope>NUCLEOTIDE SEQUENCE [LARGE SCALE GENOMIC DNA]</scope>
    <source>
        <strain evidence="5 6">ALL</strain>
    </source>
</reference>
<dbReference type="Pfam" id="PF23598">
    <property type="entry name" value="LRR_14"/>
    <property type="match status" value="1"/>
</dbReference>
<evidence type="ECO:0000256" key="1">
    <source>
        <dbReference type="ARBA" id="ARBA00022614"/>
    </source>
</evidence>
<dbReference type="SUPFAM" id="SSF52058">
    <property type="entry name" value="L domain-like"/>
    <property type="match status" value="1"/>
</dbReference>
<feature type="domain" description="Disease resistance R13L4/SHOC-2-like LRR" evidence="4">
    <location>
        <begin position="80"/>
        <end position="161"/>
    </location>
</feature>
<keyword evidence="6" id="KW-1185">Reference proteome</keyword>
<dbReference type="SMART" id="SM00369">
    <property type="entry name" value="LRR_TYP"/>
    <property type="match status" value="3"/>
</dbReference>
<evidence type="ECO:0000313" key="5">
    <source>
        <dbReference type="EMBL" id="TMS35827.1"/>
    </source>
</evidence>